<name>A0A9P8L8D8_9PEZI</name>
<dbReference type="PANTHER" id="PTHR42470:SF2">
    <property type="match status" value="1"/>
</dbReference>
<sequence>MAGAHGPAAAQKRRRGTAPDVKDVSKSEPRRRLRSLNAKGAQQLQKYTVSHLPRSSPEENRPSPPKTLKRPREAEVEQATDHRPAKRSRKLVQQPLPAQQPKDRKRPREALEPLRKNSAEASRKRTRRSLGNTIVETSVDQETASTVGEGEIDPIGYWTKTYHYPKGYAEQSDDTTSHLLARKKSAASLHWKRSELASIEPAPSSTTPSDQKPREAKSAPYQDPRCEALLATKGSFMDKSDFGLTKTSKTLYRTLLDKEQAVPQDSLFRDDLFEQTCQKIRNRNEARVIQDITQLIVPSAEALTTHGATNLRCLIESVNEAWNNSMPLTGTRPQPDYSVGFKREAFTKDQLDKLSPFIGDFITGDQSYFMATYYMYFPFFTCEVKCGATALDIADRQNAHSMTLSVRAIVELFRLVGREMELHREILAFSISHDHRSVRIYGHYPVIDGKDTEYYRNLIRTFDFTELDGKEKWTAYRFTKSVYDTWMPAHFERLCSAIDKIPADLDFSVPQLSQSFGPSQDLERHRLSESTELESLPREPSQQSISDAGDTTPNTSFTRQGAPKRPRKRPAAG</sequence>
<reference evidence="3" key="1">
    <citation type="submission" date="2021-03" db="EMBL/GenBank/DDBJ databases">
        <title>Comparative genomics and phylogenomic investigation of the class Geoglossomycetes provide insights into ecological specialization and systematics.</title>
        <authorList>
            <person name="Melie T."/>
            <person name="Pirro S."/>
            <person name="Miller A.N."/>
            <person name="Quandt A."/>
        </authorList>
    </citation>
    <scope>NUCLEOTIDE SEQUENCE</scope>
    <source>
        <strain evidence="3">CAQ_001_2017</strain>
    </source>
</reference>
<dbReference type="InterPro" id="IPR057684">
    <property type="entry name" value="DUF7924"/>
</dbReference>
<comment type="caution">
    <text evidence="3">The sequence shown here is derived from an EMBL/GenBank/DDBJ whole genome shotgun (WGS) entry which is preliminary data.</text>
</comment>
<feature type="compositionally biased region" description="Basic residues" evidence="1">
    <location>
        <begin position="562"/>
        <end position="573"/>
    </location>
</feature>
<dbReference type="AlphaFoldDB" id="A0A9P8L8D8"/>
<feature type="compositionally biased region" description="Basic and acidic residues" evidence="1">
    <location>
        <begin position="106"/>
        <end position="123"/>
    </location>
</feature>
<feature type="compositionally biased region" description="Basic and acidic residues" evidence="1">
    <location>
        <begin position="70"/>
        <end position="83"/>
    </location>
</feature>
<dbReference type="Pfam" id="PF25545">
    <property type="entry name" value="DUF7924"/>
    <property type="match status" value="1"/>
</dbReference>
<dbReference type="PANTHER" id="PTHR42470">
    <property type="entry name" value="VAST DOMAIN-CONTAINING PROTEIN"/>
    <property type="match status" value="1"/>
</dbReference>
<evidence type="ECO:0000313" key="4">
    <source>
        <dbReference type="Proteomes" id="UP000750711"/>
    </source>
</evidence>
<feature type="compositionally biased region" description="Polar residues" evidence="1">
    <location>
        <begin position="129"/>
        <end position="146"/>
    </location>
</feature>
<accession>A0A9P8L8D8</accession>
<evidence type="ECO:0000313" key="3">
    <source>
        <dbReference type="EMBL" id="KAH0556174.1"/>
    </source>
</evidence>
<proteinExistence type="predicted"/>
<feature type="domain" description="DUF7924" evidence="2">
    <location>
        <begin position="273"/>
        <end position="498"/>
    </location>
</feature>
<dbReference type="Proteomes" id="UP000750711">
    <property type="component" value="Unassembled WGS sequence"/>
</dbReference>
<evidence type="ECO:0000256" key="1">
    <source>
        <dbReference type="SAM" id="MobiDB-lite"/>
    </source>
</evidence>
<feature type="compositionally biased region" description="Polar residues" evidence="1">
    <location>
        <begin position="540"/>
        <end position="559"/>
    </location>
</feature>
<feature type="region of interest" description="Disordered" evidence="1">
    <location>
        <begin position="516"/>
        <end position="573"/>
    </location>
</feature>
<evidence type="ECO:0000259" key="2">
    <source>
        <dbReference type="Pfam" id="PF25545"/>
    </source>
</evidence>
<gene>
    <name evidence="3" type="ORF">GP486_005896</name>
</gene>
<feature type="region of interest" description="Disordered" evidence="1">
    <location>
        <begin position="1"/>
        <end position="148"/>
    </location>
</feature>
<feature type="region of interest" description="Disordered" evidence="1">
    <location>
        <begin position="194"/>
        <end position="223"/>
    </location>
</feature>
<protein>
    <recommendedName>
        <fullName evidence="2">DUF7924 domain-containing protein</fullName>
    </recommendedName>
</protein>
<organism evidence="3 4">
    <name type="scientific">Trichoglossum hirsutum</name>
    <dbReference type="NCBI Taxonomy" id="265104"/>
    <lineage>
        <taxon>Eukaryota</taxon>
        <taxon>Fungi</taxon>
        <taxon>Dikarya</taxon>
        <taxon>Ascomycota</taxon>
        <taxon>Pezizomycotina</taxon>
        <taxon>Geoglossomycetes</taxon>
        <taxon>Geoglossales</taxon>
        <taxon>Geoglossaceae</taxon>
        <taxon>Trichoglossum</taxon>
    </lineage>
</organism>
<keyword evidence="4" id="KW-1185">Reference proteome</keyword>
<dbReference type="EMBL" id="JAGHQM010001197">
    <property type="protein sequence ID" value="KAH0556174.1"/>
    <property type="molecule type" value="Genomic_DNA"/>
</dbReference>
<feature type="compositionally biased region" description="Basic and acidic residues" evidence="1">
    <location>
        <begin position="20"/>
        <end position="30"/>
    </location>
</feature>